<dbReference type="Pfam" id="PF04338">
    <property type="entry name" value="DUF481"/>
    <property type="match status" value="1"/>
</dbReference>
<organism evidence="1 2">
    <name type="scientific">Silvibacterium dinghuense</name>
    <dbReference type="NCBI Taxonomy" id="1560006"/>
    <lineage>
        <taxon>Bacteria</taxon>
        <taxon>Pseudomonadati</taxon>
        <taxon>Acidobacteriota</taxon>
        <taxon>Terriglobia</taxon>
        <taxon>Terriglobales</taxon>
        <taxon>Acidobacteriaceae</taxon>
        <taxon>Silvibacterium</taxon>
    </lineage>
</organism>
<keyword evidence="2" id="KW-1185">Reference proteome</keyword>
<accession>A0A4Q1SDP2</accession>
<gene>
    <name evidence="1" type="ORF">ESZ00_11275</name>
</gene>
<dbReference type="Proteomes" id="UP000290253">
    <property type="component" value="Unassembled WGS sequence"/>
</dbReference>
<proteinExistence type="predicted"/>
<sequence length="395" mass="42629">MFNPKTNWFSPRFLKTMPIAVVLVAGSLTNGWIHKAFAQAATSPDVLTLSNGDQLRGKLVSETAGTVTFHSDGAGDLTLSWDKIKSIQTTQHFAVIQQGQHLSRKNADSDVPKGAVAIQNGNVQVGPEGQAKEIPQANVQYMVDAAAYDKEVHSHPGWGQGWNGTLSAGLADVEATQNSRTFTGAANFIRTVPTVSWLDPRYRTMADFAAAYGSLSQPGTVTTKTNIIHAGAEQDWFLSSRLYALADVSFDHNYSQGLSLQQIYGGGLGFVAYKSPREELDLKGDIHYERQNFGYTPGVVPEVKTPDKDLIGADAGDAYMVKLVHGIVLNQGLTVTPAFNTPSAWSALATAGLAFPVYKRLGFNLSALDDFLNDPAYGSKKNSFQFSAGITYTLK</sequence>
<dbReference type="AlphaFoldDB" id="A0A4Q1SDP2"/>
<dbReference type="OrthoDB" id="116089at2"/>
<evidence type="ECO:0000313" key="2">
    <source>
        <dbReference type="Proteomes" id="UP000290253"/>
    </source>
</evidence>
<dbReference type="EMBL" id="SDMK01000002">
    <property type="protein sequence ID" value="RXS95181.1"/>
    <property type="molecule type" value="Genomic_DNA"/>
</dbReference>
<comment type="caution">
    <text evidence="1">The sequence shown here is derived from an EMBL/GenBank/DDBJ whole genome shotgun (WGS) entry which is preliminary data.</text>
</comment>
<reference evidence="1 2" key="1">
    <citation type="journal article" date="2016" name="Int. J. Syst. Evol. Microbiol.">
        <title>Acidipila dinghuensis sp. nov., an acidobacterium isolated from forest soil.</title>
        <authorList>
            <person name="Jiang Y.W."/>
            <person name="Wang J."/>
            <person name="Chen M.H."/>
            <person name="Lv Y.Y."/>
            <person name="Qiu L.H."/>
        </authorList>
    </citation>
    <scope>NUCLEOTIDE SEQUENCE [LARGE SCALE GENOMIC DNA]</scope>
    <source>
        <strain evidence="1 2">DHOF10</strain>
    </source>
</reference>
<dbReference type="InterPro" id="IPR007433">
    <property type="entry name" value="DUF481"/>
</dbReference>
<protein>
    <submittedName>
        <fullName evidence="1">DUF481 domain-containing protein</fullName>
    </submittedName>
</protein>
<evidence type="ECO:0000313" key="1">
    <source>
        <dbReference type="EMBL" id="RXS95181.1"/>
    </source>
</evidence>
<name>A0A4Q1SDP2_9BACT</name>